<proteinExistence type="predicted"/>
<evidence type="ECO:0000256" key="1">
    <source>
        <dbReference type="SAM" id="MobiDB-lite"/>
    </source>
</evidence>
<evidence type="ECO:0000313" key="2">
    <source>
        <dbReference type="EMBL" id="RRT47374.1"/>
    </source>
</evidence>
<organism evidence="2 3">
    <name type="scientific">Ensete ventricosum</name>
    <name type="common">Abyssinian banana</name>
    <name type="synonym">Musa ensete</name>
    <dbReference type="NCBI Taxonomy" id="4639"/>
    <lineage>
        <taxon>Eukaryota</taxon>
        <taxon>Viridiplantae</taxon>
        <taxon>Streptophyta</taxon>
        <taxon>Embryophyta</taxon>
        <taxon>Tracheophyta</taxon>
        <taxon>Spermatophyta</taxon>
        <taxon>Magnoliopsida</taxon>
        <taxon>Liliopsida</taxon>
        <taxon>Zingiberales</taxon>
        <taxon>Musaceae</taxon>
        <taxon>Ensete</taxon>
    </lineage>
</organism>
<accession>A0A426Y6N0</accession>
<comment type="caution">
    <text evidence="2">The sequence shown here is derived from an EMBL/GenBank/DDBJ whole genome shotgun (WGS) entry which is preliminary data.</text>
</comment>
<dbReference type="Proteomes" id="UP000287651">
    <property type="component" value="Unassembled WGS sequence"/>
</dbReference>
<evidence type="ECO:0000313" key="3">
    <source>
        <dbReference type="Proteomes" id="UP000287651"/>
    </source>
</evidence>
<feature type="region of interest" description="Disordered" evidence="1">
    <location>
        <begin position="79"/>
        <end position="118"/>
    </location>
</feature>
<reference evidence="2 3" key="1">
    <citation type="journal article" date="2014" name="Agronomy (Basel)">
        <title>A Draft Genome Sequence for Ensete ventricosum, the Drought-Tolerant Tree Against Hunger.</title>
        <authorList>
            <person name="Harrison J."/>
            <person name="Moore K.A."/>
            <person name="Paszkiewicz K."/>
            <person name="Jones T."/>
            <person name="Grant M."/>
            <person name="Ambacheew D."/>
            <person name="Muzemil S."/>
            <person name="Studholme D.J."/>
        </authorList>
    </citation>
    <scope>NUCLEOTIDE SEQUENCE [LARGE SCALE GENOMIC DNA]</scope>
</reference>
<name>A0A426Y6N0_ENSVE</name>
<dbReference type="EMBL" id="AMZH03014591">
    <property type="protein sequence ID" value="RRT47374.1"/>
    <property type="molecule type" value="Genomic_DNA"/>
</dbReference>
<protein>
    <submittedName>
        <fullName evidence="2">Uncharacterized protein</fullName>
    </submittedName>
</protein>
<dbReference type="AlphaFoldDB" id="A0A426Y6N0"/>
<sequence>MTSLYRKMGGCLLVPRRTVKYLTSDSRWRWGPVEGLITLPVAEEGGRRSRGGIRGPHPLVAVTCDQMTLDACEMRRRRLTQPTPGPNAPGHQNCNHGRSPSEEAPAGGGGRRSINAVRTDSDEWQLLVNKSDYDEGQERAPRGRVYRGQQRTCGFHRERERERGGGPSSDHKRTVEFHVRRSALLHADGLRVRYPFSAPANEMTKIGMRC</sequence>
<gene>
    <name evidence="2" type="ORF">B296_00043367</name>
</gene>